<keyword evidence="2" id="KW-1185">Reference proteome</keyword>
<organism evidence="2 3">
    <name type="scientific">Strongyloides venezuelensis</name>
    <name type="common">Threadworm</name>
    <dbReference type="NCBI Taxonomy" id="75913"/>
    <lineage>
        <taxon>Eukaryota</taxon>
        <taxon>Metazoa</taxon>
        <taxon>Ecdysozoa</taxon>
        <taxon>Nematoda</taxon>
        <taxon>Chromadorea</taxon>
        <taxon>Rhabditida</taxon>
        <taxon>Tylenchina</taxon>
        <taxon>Panagrolaimomorpha</taxon>
        <taxon>Strongyloidoidea</taxon>
        <taxon>Strongyloididae</taxon>
        <taxon>Strongyloides</taxon>
    </lineage>
</organism>
<keyword evidence="1" id="KW-0732">Signal</keyword>
<evidence type="ECO:0000313" key="3">
    <source>
        <dbReference type="WBParaSite" id="SVE_1788400.1"/>
    </source>
</evidence>
<reference evidence="3" key="2">
    <citation type="submission" date="2015-08" db="UniProtKB">
        <authorList>
            <consortium name="WormBaseParasite"/>
        </authorList>
    </citation>
    <scope>IDENTIFICATION</scope>
</reference>
<proteinExistence type="predicted"/>
<accession>A0A0K0FZK5</accession>
<evidence type="ECO:0000313" key="2">
    <source>
        <dbReference type="Proteomes" id="UP000035680"/>
    </source>
</evidence>
<dbReference type="WBParaSite" id="SVE_1788400.1">
    <property type="protein sequence ID" value="SVE_1788400.1"/>
    <property type="gene ID" value="SVE_1788400"/>
</dbReference>
<evidence type="ECO:0000256" key="1">
    <source>
        <dbReference type="SAM" id="SignalP"/>
    </source>
</evidence>
<feature type="chain" id="PRO_5005330601" evidence="1">
    <location>
        <begin position="22"/>
        <end position="112"/>
    </location>
</feature>
<reference evidence="2" key="1">
    <citation type="submission" date="2014-07" db="EMBL/GenBank/DDBJ databases">
        <authorList>
            <person name="Martin A.A"/>
            <person name="De Silva N."/>
        </authorList>
    </citation>
    <scope>NUCLEOTIDE SEQUENCE</scope>
</reference>
<dbReference type="AlphaFoldDB" id="A0A0K0FZK5"/>
<protein>
    <submittedName>
        <fullName evidence="3">Uncharacterized protein</fullName>
    </submittedName>
</protein>
<sequence length="112" mass="13133">MLVKFLPFLLIIFQATKFDSAKSYPLHRIFHLSLDGINDGNSPCGLRLVDSDNRGYHISYPAGYYKENNFDWLLSLLCKIEQYEYGLVFFDRNKDAEILNNVNEFIRLNTLF</sequence>
<dbReference type="Proteomes" id="UP000035680">
    <property type="component" value="Unassembled WGS sequence"/>
</dbReference>
<name>A0A0K0FZK5_STRVS</name>
<feature type="signal peptide" evidence="1">
    <location>
        <begin position="1"/>
        <end position="21"/>
    </location>
</feature>